<proteinExistence type="inferred from homology"/>
<comment type="caution">
    <text evidence="9">The sequence shown here is derived from an EMBL/GenBank/DDBJ whole genome shotgun (WGS) entry which is preliminary data.</text>
</comment>
<dbReference type="PIRSF" id="PIRSF000398">
    <property type="entry name" value="M_m6A_EcoRV"/>
    <property type="match status" value="1"/>
</dbReference>
<dbReference type="PRINTS" id="PR00505">
    <property type="entry name" value="D12N6MTFRASE"/>
</dbReference>
<sequence>MPPFLPRRTGAHAPPIKIQGIKTRLVPWIAESIHWQGDGRWVEPFMGSCAVALNIAPARALLADSNPHIVRFYQQLQNGAIDARIVRQFLEEEGAALLRKGETHYYDVRDRFNARGDPLDLLFLNRACFNGMMRFNGKGHFNVPFCRKPERFRPALITRICNQIAWAASIIRENDWVFKWQPWPDTLAAVAPGDFVYLDPPYVGRHAGYHSQWEAEQADRLAHAVKGLPTRFAYSMWKANRYRSNAHLPKHFAGYRIETTAHFYHLGASERLRNGMQEALVIGPAAGRAACGPTPQAPVASSLPSQASASSWFSRPSSC</sequence>
<dbReference type="GO" id="GO:0009007">
    <property type="term" value="F:site-specific DNA-methyltransferase (adenine-specific) activity"/>
    <property type="evidence" value="ECO:0007669"/>
    <property type="project" value="UniProtKB-EC"/>
</dbReference>
<name>A0ABU1D4R4_9BURK</name>
<dbReference type="InterPro" id="IPR029063">
    <property type="entry name" value="SAM-dependent_MTases_sf"/>
</dbReference>
<feature type="compositionally biased region" description="Low complexity" evidence="8">
    <location>
        <begin position="297"/>
        <end position="319"/>
    </location>
</feature>
<dbReference type="Proteomes" id="UP001232156">
    <property type="component" value="Unassembled WGS sequence"/>
</dbReference>
<keyword evidence="4 7" id="KW-0808">Transferase</keyword>
<comment type="similarity">
    <text evidence="1 7">Belongs to the N(4)/N(6)-methyltransferase family.</text>
</comment>
<keyword evidence="10" id="KW-1185">Reference proteome</keyword>
<evidence type="ECO:0000256" key="4">
    <source>
        <dbReference type="ARBA" id="ARBA00022679"/>
    </source>
</evidence>
<accession>A0ABU1D4R4</accession>
<evidence type="ECO:0000313" key="10">
    <source>
        <dbReference type="Proteomes" id="UP001232156"/>
    </source>
</evidence>
<feature type="region of interest" description="Disordered" evidence="8">
    <location>
        <begin position="293"/>
        <end position="319"/>
    </location>
</feature>
<evidence type="ECO:0000256" key="1">
    <source>
        <dbReference type="ARBA" id="ARBA00006594"/>
    </source>
</evidence>
<dbReference type="PANTHER" id="PTHR30481:SF3">
    <property type="entry name" value="DNA ADENINE METHYLASE"/>
    <property type="match status" value="1"/>
</dbReference>
<evidence type="ECO:0000256" key="8">
    <source>
        <dbReference type="SAM" id="MobiDB-lite"/>
    </source>
</evidence>
<keyword evidence="5 7" id="KW-0949">S-adenosyl-L-methionine</keyword>
<dbReference type="InterPro" id="IPR012327">
    <property type="entry name" value="MeTrfase_D12"/>
</dbReference>
<evidence type="ECO:0000256" key="5">
    <source>
        <dbReference type="ARBA" id="ARBA00022691"/>
    </source>
</evidence>
<dbReference type="Gene3D" id="3.40.50.150">
    <property type="entry name" value="Vaccinia Virus protein VP39"/>
    <property type="match status" value="1"/>
</dbReference>
<dbReference type="SUPFAM" id="SSF53335">
    <property type="entry name" value="S-adenosyl-L-methionine-dependent methyltransferases"/>
    <property type="match status" value="1"/>
</dbReference>
<keyword evidence="3 7" id="KW-0489">Methyltransferase</keyword>
<evidence type="ECO:0000313" key="9">
    <source>
        <dbReference type="EMBL" id="MDR4125434.1"/>
    </source>
</evidence>
<evidence type="ECO:0000256" key="7">
    <source>
        <dbReference type="RuleBase" id="RU361257"/>
    </source>
</evidence>
<evidence type="ECO:0000256" key="2">
    <source>
        <dbReference type="ARBA" id="ARBA00011900"/>
    </source>
</evidence>
<dbReference type="PANTHER" id="PTHR30481">
    <property type="entry name" value="DNA ADENINE METHYLASE"/>
    <property type="match status" value="1"/>
</dbReference>
<organism evidence="9 10">
    <name type="scientific">Yanghanlia caeni</name>
    <dbReference type="NCBI Taxonomy" id="3064283"/>
    <lineage>
        <taxon>Bacteria</taxon>
        <taxon>Pseudomonadati</taxon>
        <taxon>Pseudomonadota</taxon>
        <taxon>Betaproteobacteria</taxon>
        <taxon>Burkholderiales</taxon>
        <taxon>Alcaligenaceae</taxon>
        <taxon>Yanghanlia</taxon>
    </lineage>
</organism>
<gene>
    <name evidence="9" type="ORF">Q8947_05485</name>
</gene>
<dbReference type="EMBL" id="JAUZQE010000009">
    <property type="protein sequence ID" value="MDR4125434.1"/>
    <property type="molecule type" value="Genomic_DNA"/>
</dbReference>
<dbReference type="Pfam" id="PF02086">
    <property type="entry name" value="MethyltransfD12"/>
    <property type="match status" value="1"/>
</dbReference>
<dbReference type="PROSITE" id="PS00092">
    <property type="entry name" value="N6_MTASE"/>
    <property type="match status" value="1"/>
</dbReference>
<dbReference type="NCBIfam" id="TIGR00571">
    <property type="entry name" value="dam"/>
    <property type="match status" value="1"/>
</dbReference>
<comment type="catalytic activity">
    <reaction evidence="6 7">
        <text>a 2'-deoxyadenosine in DNA + S-adenosyl-L-methionine = an N(6)-methyl-2'-deoxyadenosine in DNA + S-adenosyl-L-homocysteine + H(+)</text>
        <dbReference type="Rhea" id="RHEA:15197"/>
        <dbReference type="Rhea" id="RHEA-COMP:12418"/>
        <dbReference type="Rhea" id="RHEA-COMP:12419"/>
        <dbReference type="ChEBI" id="CHEBI:15378"/>
        <dbReference type="ChEBI" id="CHEBI:57856"/>
        <dbReference type="ChEBI" id="CHEBI:59789"/>
        <dbReference type="ChEBI" id="CHEBI:90615"/>
        <dbReference type="ChEBI" id="CHEBI:90616"/>
        <dbReference type="EC" id="2.1.1.72"/>
    </reaction>
</comment>
<dbReference type="InterPro" id="IPR012263">
    <property type="entry name" value="M_m6A_EcoRV"/>
</dbReference>
<dbReference type="InterPro" id="IPR023095">
    <property type="entry name" value="Ade_MeTrfase_dom_2"/>
</dbReference>
<reference evidence="9 10" key="1">
    <citation type="submission" date="2023-08" db="EMBL/GenBank/DDBJ databases">
        <title>Alcaligenaceae gen. nov., a novel taxon isolated from the sludge of Yixing Pesticide Factory.</title>
        <authorList>
            <person name="Ruan L."/>
        </authorList>
    </citation>
    <scope>NUCLEOTIDE SEQUENCE [LARGE SCALE GENOMIC DNA]</scope>
    <source>
        <strain evidence="9 10">LG-2</strain>
    </source>
</reference>
<dbReference type="GO" id="GO:0032259">
    <property type="term" value="P:methylation"/>
    <property type="evidence" value="ECO:0007669"/>
    <property type="project" value="UniProtKB-KW"/>
</dbReference>
<evidence type="ECO:0000256" key="3">
    <source>
        <dbReference type="ARBA" id="ARBA00022603"/>
    </source>
</evidence>
<dbReference type="EC" id="2.1.1.72" evidence="2 7"/>
<evidence type="ECO:0000256" key="6">
    <source>
        <dbReference type="ARBA" id="ARBA00047942"/>
    </source>
</evidence>
<dbReference type="InterPro" id="IPR002052">
    <property type="entry name" value="DNA_methylase_N6_adenine_CS"/>
</dbReference>
<dbReference type="RefSeq" id="WP_347286652.1">
    <property type="nucleotide sequence ID" value="NZ_JAUZQE010000009.1"/>
</dbReference>
<protein>
    <recommendedName>
        <fullName evidence="2 7">Site-specific DNA-methyltransferase (adenine-specific)</fullName>
        <ecNumber evidence="2 7">2.1.1.72</ecNumber>
    </recommendedName>
</protein>
<dbReference type="Gene3D" id="1.10.1020.10">
    <property type="entry name" value="Adenine-specific Methyltransferase, Domain 2"/>
    <property type="match status" value="1"/>
</dbReference>